<evidence type="ECO:0000256" key="2">
    <source>
        <dbReference type="ARBA" id="ARBA00004259"/>
    </source>
</evidence>
<comment type="similarity">
    <text evidence="4">Belongs to the TMEM43 family.</text>
</comment>
<comment type="subcellular location">
    <subcellularLocation>
        <location evidence="1">Endomembrane system</location>
        <topology evidence="1">Multi-pass membrane protein</topology>
    </subcellularLocation>
    <subcellularLocation>
        <location evidence="3">Endoplasmic reticulum membrane</location>
    </subcellularLocation>
    <subcellularLocation>
        <location evidence="2">Nucleus envelope</location>
    </subcellularLocation>
</comment>
<keyword evidence="9" id="KW-0539">Nucleus</keyword>
<feature type="transmembrane region" description="Helical" evidence="10">
    <location>
        <begin position="433"/>
        <end position="457"/>
    </location>
</feature>
<feature type="transmembrane region" description="Helical" evidence="10">
    <location>
        <begin position="469"/>
        <end position="490"/>
    </location>
</feature>
<dbReference type="InParanoid" id="B8BUP2"/>
<dbReference type="GO" id="GO:0005789">
    <property type="term" value="C:endoplasmic reticulum membrane"/>
    <property type="evidence" value="ECO:0007669"/>
    <property type="project" value="UniProtKB-SubCell"/>
</dbReference>
<evidence type="ECO:0000256" key="8">
    <source>
        <dbReference type="ARBA" id="ARBA00023136"/>
    </source>
</evidence>
<keyword evidence="7 10" id="KW-1133">Transmembrane helix</keyword>
<dbReference type="eggNOG" id="KOG0997">
    <property type="taxonomic scope" value="Eukaryota"/>
</dbReference>
<protein>
    <recommendedName>
        <fullName evidence="14">Transmembrane protein</fullName>
    </recommendedName>
</protein>
<dbReference type="EMBL" id="CM000639">
    <property type="protein sequence ID" value="EED95321.1"/>
    <property type="molecule type" value="Genomic_DNA"/>
</dbReference>
<keyword evidence="11" id="KW-0732">Signal</keyword>
<keyword evidence="6" id="KW-0256">Endoplasmic reticulum</keyword>
<dbReference type="Pfam" id="PF07787">
    <property type="entry name" value="TMEM43"/>
    <property type="match status" value="1"/>
</dbReference>
<evidence type="ECO:0000256" key="6">
    <source>
        <dbReference type="ARBA" id="ARBA00022824"/>
    </source>
</evidence>
<feature type="chain" id="PRO_5002869018" description="Transmembrane protein" evidence="11">
    <location>
        <begin position="25"/>
        <end position="556"/>
    </location>
</feature>
<organism evidence="12 13">
    <name type="scientific">Thalassiosira pseudonana</name>
    <name type="common">Marine diatom</name>
    <name type="synonym">Cyclotella nana</name>
    <dbReference type="NCBI Taxonomy" id="35128"/>
    <lineage>
        <taxon>Eukaryota</taxon>
        <taxon>Sar</taxon>
        <taxon>Stramenopiles</taxon>
        <taxon>Ochrophyta</taxon>
        <taxon>Bacillariophyta</taxon>
        <taxon>Coscinodiscophyceae</taxon>
        <taxon>Thalassiosirophycidae</taxon>
        <taxon>Thalassiosirales</taxon>
        <taxon>Thalassiosiraceae</taxon>
        <taxon>Thalassiosira</taxon>
    </lineage>
</organism>
<keyword evidence="8 10" id="KW-0472">Membrane</keyword>
<evidence type="ECO:0000313" key="12">
    <source>
        <dbReference type="EMBL" id="EED95321.1"/>
    </source>
</evidence>
<dbReference type="GO" id="GO:0071763">
    <property type="term" value="P:nuclear membrane organization"/>
    <property type="evidence" value="ECO:0000318"/>
    <property type="project" value="GO_Central"/>
</dbReference>
<dbReference type="HOGENOM" id="CLU_490512_0_0_1"/>
<gene>
    <name evidence="12" type="ORF">THAPSDRAFT_21327</name>
</gene>
<dbReference type="PaxDb" id="35128-Thaps21327"/>
<keyword evidence="13" id="KW-1185">Reference proteome</keyword>
<dbReference type="KEGG" id="tps:THAPSDRAFT_21327"/>
<feature type="transmembrane region" description="Helical" evidence="10">
    <location>
        <begin position="497"/>
        <end position="517"/>
    </location>
</feature>
<evidence type="ECO:0000313" key="13">
    <source>
        <dbReference type="Proteomes" id="UP000001449"/>
    </source>
</evidence>
<evidence type="ECO:0000256" key="9">
    <source>
        <dbReference type="ARBA" id="ARBA00023242"/>
    </source>
</evidence>
<evidence type="ECO:0000256" key="10">
    <source>
        <dbReference type="SAM" id="Phobius"/>
    </source>
</evidence>
<dbReference type="PANTHER" id="PTHR13416">
    <property type="match status" value="1"/>
</dbReference>
<dbReference type="RefSeq" id="XP_002287878.1">
    <property type="nucleotide sequence ID" value="XM_002287842.1"/>
</dbReference>
<dbReference type="PANTHER" id="PTHR13416:SF2">
    <property type="entry name" value="TRANSMEMBRANE PROTEIN 43"/>
    <property type="match status" value="1"/>
</dbReference>
<proteinExistence type="inferred from homology"/>
<dbReference type="Proteomes" id="UP000001449">
    <property type="component" value="Chromosome 2"/>
</dbReference>
<dbReference type="GeneID" id="7444687"/>
<dbReference type="GO" id="GO:0005637">
    <property type="term" value="C:nuclear inner membrane"/>
    <property type="evidence" value="ECO:0000318"/>
    <property type="project" value="GO_Central"/>
</dbReference>
<evidence type="ECO:0008006" key="14">
    <source>
        <dbReference type="Google" id="ProtNLM"/>
    </source>
</evidence>
<feature type="transmembrane region" description="Helical" evidence="10">
    <location>
        <begin position="86"/>
        <end position="105"/>
    </location>
</feature>
<sequence>MNLLRQLLLAASLLAATLVGTASAETPTLRYTTLFAATDLTEEYYGSTDPKTEFDEFQIDQHHRFLQSGSTSETTRCNFWCMLKQSMGLTIIGLLLICISPCLMWKNEGRHVKELRRIDFCKNKAVVVPNADMPSDEHCGDLVHFTGKVTVDDTTLELSPGSALNVTSPVGNALILKRTCLIYQKSEQAHQEVKKDTIGGGQTVTTTYTVEEDWTPMGPGPEHLPHLTEEYNSRGVWDELIAASGAAESAAPASVPGNMPPEMMALFQVADPTRAPHGISVSHAAHVGGFGLSKEIVMENPGVFLSEWTPLPAEYVSDEVEGLPELRKDRYGNLTTVEEGDRPTNGDVMIKYEYVADRFDASFVVEQIILGSDPETGVSAQMYGVAKAGVIDEKCCGKISDNLGVIWMVRRGRHDLNDMINMAKEDETMTTKILRVVCLALLIAGWAMLFSIFSTLLNTLPILGTLGDFAVFIVALILGCVCFCGVTAVAYIRYRPLLAFGILAVAGTITGICVWRLEDASANSNAPTFAPVTKPSDAFMPDFDTGSDTNVTMEYY</sequence>
<reference evidence="12 13" key="2">
    <citation type="journal article" date="2008" name="Nature">
        <title>The Phaeodactylum genome reveals the evolutionary history of diatom genomes.</title>
        <authorList>
            <person name="Bowler C."/>
            <person name="Allen A.E."/>
            <person name="Badger J.H."/>
            <person name="Grimwood J."/>
            <person name="Jabbari K."/>
            <person name="Kuo A."/>
            <person name="Maheswari U."/>
            <person name="Martens C."/>
            <person name="Maumus F."/>
            <person name="Otillar R.P."/>
            <person name="Rayko E."/>
            <person name="Salamov A."/>
            <person name="Vandepoele K."/>
            <person name="Beszteri B."/>
            <person name="Gruber A."/>
            <person name="Heijde M."/>
            <person name="Katinka M."/>
            <person name="Mock T."/>
            <person name="Valentin K."/>
            <person name="Verret F."/>
            <person name="Berges J.A."/>
            <person name="Brownlee C."/>
            <person name="Cadoret J.P."/>
            <person name="Chiovitti A."/>
            <person name="Choi C.J."/>
            <person name="Coesel S."/>
            <person name="De Martino A."/>
            <person name="Detter J.C."/>
            <person name="Durkin C."/>
            <person name="Falciatore A."/>
            <person name="Fournet J."/>
            <person name="Haruta M."/>
            <person name="Huysman M.J."/>
            <person name="Jenkins B.D."/>
            <person name="Jiroutova K."/>
            <person name="Jorgensen R.E."/>
            <person name="Joubert Y."/>
            <person name="Kaplan A."/>
            <person name="Kroger N."/>
            <person name="Kroth P.G."/>
            <person name="La Roche J."/>
            <person name="Lindquist E."/>
            <person name="Lommer M."/>
            <person name="Martin-Jezequel V."/>
            <person name="Lopez P.J."/>
            <person name="Lucas S."/>
            <person name="Mangogna M."/>
            <person name="McGinnis K."/>
            <person name="Medlin L.K."/>
            <person name="Montsant A."/>
            <person name="Oudot-Le Secq M.P."/>
            <person name="Napoli C."/>
            <person name="Obornik M."/>
            <person name="Parker M.S."/>
            <person name="Petit J.L."/>
            <person name="Porcel B.M."/>
            <person name="Poulsen N."/>
            <person name="Robison M."/>
            <person name="Rychlewski L."/>
            <person name="Rynearson T.A."/>
            <person name="Schmutz J."/>
            <person name="Shapiro H."/>
            <person name="Siaut M."/>
            <person name="Stanley M."/>
            <person name="Sussman M.R."/>
            <person name="Taylor A.R."/>
            <person name="Vardi A."/>
            <person name="von Dassow P."/>
            <person name="Vyverman W."/>
            <person name="Willis A."/>
            <person name="Wyrwicz L.S."/>
            <person name="Rokhsar D.S."/>
            <person name="Weissenbach J."/>
            <person name="Armbrust E.V."/>
            <person name="Green B.R."/>
            <person name="Van de Peer Y."/>
            <person name="Grigoriev I.V."/>
        </authorList>
    </citation>
    <scope>NUCLEOTIDE SEQUENCE [LARGE SCALE GENOMIC DNA]</scope>
    <source>
        <strain evidence="12 13">CCMP1335</strain>
    </source>
</reference>
<feature type="signal peptide" evidence="11">
    <location>
        <begin position="1"/>
        <end position="24"/>
    </location>
</feature>
<reference evidence="12 13" key="1">
    <citation type="journal article" date="2004" name="Science">
        <title>The genome of the diatom Thalassiosira pseudonana: ecology, evolution, and metabolism.</title>
        <authorList>
            <person name="Armbrust E.V."/>
            <person name="Berges J.A."/>
            <person name="Bowler C."/>
            <person name="Green B.R."/>
            <person name="Martinez D."/>
            <person name="Putnam N.H."/>
            <person name="Zhou S."/>
            <person name="Allen A.E."/>
            <person name="Apt K.E."/>
            <person name="Bechner M."/>
            <person name="Brzezinski M.A."/>
            <person name="Chaal B.K."/>
            <person name="Chiovitti A."/>
            <person name="Davis A.K."/>
            <person name="Demarest M.S."/>
            <person name="Detter J.C."/>
            <person name="Glavina T."/>
            <person name="Goodstein D."/>
            <person name="Hadi M.Z."/>
            <person name="Hellsten U."/>
            <person name="Hildebrand M."/>
            <person name="Jenkins B.D."/>
            <person name="Jurka J."/>
            <person name="Kapitonov V.V."/>
            <person name="Kroger N."/>
            <person name="Lau W.W."/>
            <person name="Lane T.W."/>
            <person name="Larimer F.W."/>
            <person name="Lippmeier J.C."/>
            <person name="Lucas S."/>
            <person name="Medina M."/>
            <person name="Montsant A."/>
            <person name="Obornik M."/>
            <person name="Parker M.S."/>
            <person name="Palenik B."/>
            <person name="Pazour G.J."/>
            <person name="Richardson P.M."/>
            <person name="Rynearson T.A."/>
            <person name="Saito M.A."/>
            <person name="Schwartz D.C."/>
            <person name="Thamatrakoln K."/>
            <person name="Valentin K."/>
            <person name="Vardi A."/>
            <person name="Wilkerson F.P."/>
            <person name="Rokhsar D.S."/>
        </authorList>
    </citation>
    <scope>NUCLEOTIDE SEQUENCE [LARGE SCALE GENOMIC DNA]</scope>
    <source>
        <strain evidence="12 13">CCMP1335</strain>
    </source>
</reference>
<evidence type="ECO:0000256" key="3">
    <source>
        <dbReference type="ARBA" id="ARBA00004586"/>
    </source>
</evidence>
<evidence type="ECO:0000256" key="1">
    <source>
        <dbReference type="ARBA" id="ARBA00004127"/>
    </source>
</evidence>
<accession>B8BUP2</accession>
<dbReference type="GO" id="GO:0006629">
    <property type="term" value="P:lipid metabolic process"/>
    <property type="evidence" value="ECO:0000318"/>
    <property type="project" value="GO_Central"/>
</dbReference>
<dbReference type="InterPro" id="IPR012430">
    <property type="entry name" value="TMEM43_fam"/>
</dbReference>
<evidence type="ECO:0000256" key="4">
    <source>
        <dbReference type="ARBA" id="ARBA00006627"/>
    </source>
</evidence>
<name>B8BUP2_THAPS</name>
<keyword evidence="5 10" id="KW-0812">Transmembrane</keyword>
<evidence type="ECO:0000256" key="7">
    <source>
        <dbReference type="ARBA" id="ARBA00022989"/>
    </source>
</evidence>
<evidence type="ECO:0000256" key="5">
    <source>
        <dbReference type="ARBA" id="ARBA00022692"/>
    </source>
</evidence>
<evidence type="ECO:0000256" key="11">
    <source>
        <dbReference type="SAM" id="SignalP"/>
    </source>
</evidence>
<dbReference type="AlphaFoldDB" id="B8BUP2"/>